<feature type="transmembrane region" description="Helical" evidence="6">
    <location>
        <begin position="21"/>
        <end position="38"/>
    </location>
</feature>
<evidence type="ECO:0000256" key="2">
    <source>
        <dbReference type="ARBA" id="ARBA00022475"/>
    </source>
</evidence>
<name>A0A6J6HX78_9ZZZZ</name>
<dbReference type="InterPro" id="IPR001851">
    <property type="entry name" value="ABC_transp_permease"/>
</dbReference>
<keyword evidence="3 6" id="KW-0812">Transmembrane</keyword>
<dbReference type="AlphaFoldDB" id="A0A6J6HX78"/>
<feature type="transmembrane region" description="Helical" evidence="6">
    <location>
        <begin position="193"/>
        <end position="212"/>
    </location>
</feature>
<evidence type="ECO:0000256" key="3">
    <source>
        <dbReference type="ARBA" id="ARBA00022692"/>
    </source>
</evidence>
<proteinExistence type="predicted"/>
<protein>
    <submittedName>
        <fullName evidence="7">Unannotated protein</fullName>
    </submittedName>
</protein>
<feature type="transmembrane region" description="Helical" evidence="6">
    <location>
        <begin position="44"/>
        <end position="66"/>
    </location>
</feature>
<keyword evidence="4 6" id="KW-1133">Transmembrane helix</keyword>
<evidence type="ECO:0000256" key="1">
    <source>
        <dbReference type="ARBA" id="ARBA00004651"/>
    </source>
</evidence>
<feature type="transmembrane region" description="Helical" evidence="6">
    <location>
        <begin position="326"/>
        <end position="342"/>
    </location>
</feature>
<dbReference type="GO" id="GO:0022857">
    <property type="term" value="F:transmembrane transporter activity"/>
    <property type="evidence" value="ECO:0007669"/>
    <property type="project" value="InterPro"/>
</dbReference>
<evidence type="ECO:0000313" key="7">
    <source>
        <dbReference type="EMBL" id="CAB4617626.1"/>
    </source>
</evidence>
<keyword evidence="2" id="KW-1003">Cell membrane</keyword>
<feature type="transmembrane region" description="Helical" evidence="6">
    <location>
        <begin position="78"/>
        <end position="99"/>
    </location>
</feature>
<dbReference type="PANTHER" id="PTHR32196">
    <property type="entry name" value="ABC TRANSPORTER PERMEASE PROTEIN YPHD-RELATED-RELATED"/>
    <property type="match status" value="1"/>
</dbReference>
<dbReference type="CDD" id="cd06579">
    <property type="entry name" value="TM_PBP1_transp_AraH_like"/>
    <property type="match status" value="1"/>
</dbReference>
<evidence type="ECO:0000256" key="4">
    <source>
        <dbReference type="ARBA" id="ARBA00022989"/>
    </source>
</evidence>
<dbReference type="Pfam" id="PF02653">
    <property type="entry name" value="BPD_transp_2"/>
    <property type="match status" value="1"/>
</dbReference>
<evidence type="ECO:0000256" key="6">
    <source>
        <dbReference type="SAM" id="Phobius"/>
    </source>
</evidence>
<dbReference type="EMBL" id="CAEZUW010000130">
    <property type="protein sequence ID" value="CAB4617626.1"/>
    <property type="molecule type" value="Genomic_DNA"/>
</dbReference>
<evidence type="ECO:0000256" key="5">
    <source>
        <dbReference type="ARBA" id="ARBA00023136"/>
    </source>
</evidence>
<dbReference type="GO" id="GO:0005886">
    <property type="term" value="C:plasma membrane"/>
    <property type="evidence" value="ECO:0007669"/>
    <property type="project" value="UniProtKB-SubCell"/>
</dbReference>
<gene>
    <name evidence="7" type="ORF">UFOPK1855_00789</name>
</gene>
<feature type="transmembrane region" description="Helical" evidence="6">
    <location>
        <begin position="142"/>
        <end position="165"/>
    </location>
</feature>
<sequence>MTDSKQAISVNDRLRSLVGNQTSLLSIVFIVLAIVFSLTSQGKFMSVGVASTVLTDWGAFILLAVGQTLVVISGGIDLSVGATVSLSTVTAGWVMVNGLGLDATIKGSDAWGPIALAGLVAILTGLAVGAVNATLINYFKIVPFIATLSTFGAAAGFAIIISGGMPLQGPQDFSLINPIRIPGIDPKVFDTGLFSPMVLLMAVVATIVGLFLHKSKFGLYTYAIGSNAFAARAAGINVKRHTAKIYLVSGALAGLAGFYAYVRLGGGSPTSGTGMELYAIAATVIGGASLMGGVGRMWGTALGTLILFTVQSGLLMSGIAPNWKQIVVAILIAAAVAVQTLQSKNGVR</sequence>
<feature type="transmembrane region" description="Helical" evidence="6">
    <location>
        <begin position="301"/>
        <end position="320"/>
    </location>
</feature>
<comment type="subcellular location">
    <subcellularLocation>
        <location evidence="1">Cell membrane</location>
        <topology evidence="1">Multi-pass membrane protein</topology>
    </subcellularLocation>
</comment>
<feature type="transmembrane region" description="Helical" evidence="6">
    <location>
        <begin position="245"/>
        <end position="262"/>
    </location>
</feature>
<keyword evidence="5 6" id="KW-0472">Membrane</keyword>
<accession>A0A6J6HX78</accession>
<reference evidence="7" key="1">
    <citation type="submission" date="2020-05" db="EMBL/GenBank/DDBJ databases">
        <authorList>
            <person name="Chiriac C."/>
            <person name="Salcher M."/>
            <person name="Ghai R."/>
            <person name="Kavagutti S V."/>
        </authorList>
    </citation>
    <scope>NUCLEOTIDE SEQUENCE</scope>
</reference>
<dbReference type="PANTHER" id="PTHR32196:SF72">
    <property type="entry name" value="RIBOSE IMPORT PERMEASE PROTEIN RBSC"/>
    <property type="match status" value="1"/>
</dbReference>
<feature type="transmembrane region" description="Helical" evidence="6">
    <location>
        <begin position="111"/>
        <end position="135"/>
    </location>
</feature>
<organism evidence="7">
    <name type="scientific">freshwater metagenome</name>
    <dbReference type="NCBI Taxonomy" id="449393"/>
    <lineage>
        <taxon>unclassified sequences</taxon>
        <taxon>metagenomes</taxon>
        <taxon>ecological metagenomes</taxon>
    </lineage>
</organism>